<dbReference type="RefSeq" id="WP_119951811.1">
    <property type="nucleotide sequence ID" value="NZ_QZEZ01000011.1"/>
</dbReference>
<evidence type="ECO:0000313" key="3">
    <source>
        <dbReference type="Proteomes" id="UP000265614"/>
    </source>
</evidence>
<keyword evidence="3" id="KW-1185">Reference proteome</keyword>
<keyword evidence="1" id="KW-0472">Membrane</keyword>
<accession>A0A3A3YQE7</accession>
<reference evidence="2 3" key="1">
    <citation type="submission" date="2018-09" db="EMBL/GenBank/DDBJ databases">
        <title>YIM 75000 draft genome.</title>
        <authorList>
            <person name="Tang S."/>
            <person name="Feng Y."/>
        </authorList>
    </citation>
    <scope>NUCLEOTIDE SEQUENCE [LARGE SCALE GENOMIC DNA]</scope>
    <source>
        <strain evidence="2 3">YIM 75000</strain>
    </source>
</reference>
<comment type="caution">
    <text evidence="2">The sequence shown here is derived from an EMBL/GenBank/DDBJ whole genome shotgun (WGS) entry which is preliminary data.</text>
</comment>
<organism evidence="2 3">
    <name type="scientific">Vallicoccus soli</name>
    <dbReference type="NCBI Taxonomy" id="2339232"/>
    <lineage>
        <taxon>Bacteria</taxon>
        <taxon>Bacillati</taxon>
        <taxon>Actinomycetota</taxon>
        <taxon>Actinomycetes</taxon>
        <taxon>Motilibacterales</taxon>
        <taxon>Vallicoccaceae</taxon>
        <taxon>Vallicoccus</taxon>
    </lineage>
</organism>
<gene>
    <name evidence="2" type="ORF">D5H78_17545</name>
</gene>
<name>A0A3A3YQE7_9ACTN</name>
<sequence length="118" mass="12184">MSPRRPTDPRAPRPPWWQARGATAARSLQLSGLFGLLGTVALVGGLQVEPAWFLLAALGFFLNGLLFALGGRAQLGEERAGRRRDAQGPGEQPYLVAAGATGLGAVLAGLAALARALA</sequence>
<evidence type="ECO:0000256" key="1">
    <source>
        <dbReference type="SAM" id="Phobius"/>
    </source>
</evidence>
<proteinExistence type="predicted"/>
<protein>
    <submittedName>
        <fullName evidence="2">Uncharacterized protein</fullName>
    </submittedName>
</protein>
<dbReference type="EMBL" id="QZEZ01000011">
    <property type="protein sequence ID" value="RJK92925.1"/>
    <property type="molecule type" value="Genomic_DNA"/>
</dbReference>
<dbReference type="AlphaFoldDB" id="A0A3A3YQE7"/>
<keyword evidence="1" id="KW-1133">Transmembrane helix</keyword>
<dbReference type="Proteomes" id="UP000265614">
    <property type="component" value="Unassembled WGS sequence"/>
</dbReference>
<feature type="transmembrane region" description="Helical" evidence="1">
    <location>
        <begin position="94"/>
        <end position="117"/>
    </location>
</feature>
<evidence type="ECO:0000313" key="2">
    <source>
        <dbReference type="EMBL" id="RJK92925.1"/>
    </source>
</evidence>
<feature type="transmembrane region" description="Helical" evidence="1">
    <location>
        <begin position="28"/>
        <end position="46"/>
    </location>
</feature>
<keyword evidence="1" id="KW-0812">Transmembrane</keyword>
<feature type="transmembrane region" description="Helical" evidence="1">
    <location>
        <begin position="52"/>
        <end position="73"/>
    </location>
</feature>